<dbReference type="SMART" id="SM00355">
    <property type="entry name" value="ZnF_C2H2"/>
    <property type="match status" value="3"/>
</dbReference>
<evidence type="ECO:0000256" key="2">
    <source>
        <dbReference type="ARBA" id="ARBA00022737"/>
    </source>
</evidence>
<evidence type="ECO:0000259" key="7">
    <source>
        <dbReference type="PROSITE" id="PS50157"/>
    </source>
</evidence>
<dbReference type="SUPFAM" id="SSF57667">
    <property type="entry name" value="beta-beta-alpha zinc fingers"/>
    <property type="match status" value="2"/>
</dbReference>
<dbReference type="PANTHER" id="PTHR23057">
    <property type="entry name" value="JUXTAPOSED WITH ANOTHER ZINC FINGER PROTEIN 1"/>
    <property type="match status" value="1"/>
</dbReference>
<dbReference type="Gene3D" id="3.30.160.60">
    <property type="entry name" value="Classic Zinc Finger"/>
    <property type="match status" value="1"/>
</dbReference>
<organism evidence="8 9">
    <name type="scientific">Batrachochytrium salamandrivorans</name>
    <dbReference type="NCBI Taxonomy" id="1357716"/>
    <lineage>
        <taxon>Eukaryota</taxon>
        <taxon>Fungi</taxon>
        <taxon>Fungi incertae sedis</taxon>
        <taxon>Chytridiomycota</taxon>
        <taxon>Chytridiomycota incertae sedis</taxon>
        <taxon>Chytridiomycetes</taxon>
        <taxon>Rhizophydiales</taxon>
        <taxon>Rhizophydiales incertae sedis</taxon>
        <taxon>Batrachochytrium</taxon>
    </lineage>
</organism>
<proteinExistence type="predicted"/>
<keyword evidence="9" id="KW-1185">Reference proteome</keyword>
<keyword evidence="3 5" id="KW-0863">Zinc-finger</keyword>
<keyword evidence="1" id="KW-0479">Metal-binding</keyword>
<dbReference type="PANTHER" id="PTHR23057:SF0">
    <property type="entry name" value="JUXTAPOSED WITH ANOTHER ZINC FINGER PROTEIN 1"/>
    <property type="match status" value="1"/>
</dbReference>
<dbReference type="InterPro" id="IPR051580">
    <property type="entry name" value="ZnF-Chromatin_assoc"/>
</dbReference>
<evidence type="ECO:0000313" key="8">
    <source>
        <dbReference type="EMBL" id="KAH6589722.1"/>
    </source>
</evidence>
<keyword evidence="4" id="KW-0862">Zinc</keyword>
<evidence type="ECO:0000256" key="6">
    <source>
        <dbReference type="SAM" id="MobiDB-lite"/>
    </source>
</evidence>
<feature type="region of interest" description="Disordered" evidence="6">
    <location>
        <begin position="284"/>
        <end position="309"/>
    </location>
</feature>
<evidence type="ECO:0000256" key="4">
    <source>
        <dbReference type="ARBA" id="ARBA00022833"/>
    </source>
</evidence>
<comment type="caution">
    <text evidence="8">The sequence shown here is derived from an EMBL/GenBank/DDBJ whole genome shotgun (WGS) entry which is preliminary data.</text>
</comment>
<keyword evidence="2" id="KW-0677">Repeat</keyword>
<protein>
    <recommendedName>
        <fullName evidence="7">C2H2-type domain-containing protein</fullName>
    </recommendedName>
</protein>
<dbReference type="EMBL" id="JAFCIX010000441">
    <property type="protein sequence ID" value="KAH6589722.1"/>
    <property type="molecule type" value="Genomic_DNA"/>
</dbReference>
<evidence type="ECO:0000256" key="3">
    <source>
        <dbReference type="ARBA" id="ARBA00022771"/>
    </source>
</evidence>
<reference evidence="8 9" key="1">
    <citation type="submission" date="2021-02" db="EMBL/GenBank/DDBJ databases">
        <title>Variation within the Batrachochytrium salamandrivorans European outbreak.</title>
        <authorList>
            <person name="Kelly M."/>
            <person name="Pasmans F."/>
            <person name="Shea T.P."/>
            <person name="Munoz J.F."/>
            <person name="Carranza S."/>
            <person name="Cuomo C.A."/>
            <person name="Martel A."/>
        </authorList>
    </citation>
    <scope>NUCLEOTIDE SEQUENCE [LARGE SCALE GENOMIC DNA]</scope>
    <source>
        <strain evidence="8 9">AMFP18/2</strain>
    </source>
</reference>
<dbReference type="PROSITE" id="PS50157">
    <property type="entry name" value="ZINC_FINGER_C2H2_2"/>
    <property type="match status" value="2"/>
</dbReference>
<evidence type="ECO:0000313" key="9">
    <source>
        <dbReference type="Proteomes" id="UP001648503"/>
    </source>
</evidence>
<dbReference type="PROSITE" id="PS00028">
    <property type="entry name" value="ZINC_FINGER_C2H2_1"/>
    <property type="match status" value="2"/>
</dbReference>
<dbReference type="Proteomes" id="UP001648503">
    <property type="component" value="Unassembled WGS sequence"/>
</dbReference>
<feature type="domain" description="C2H2-type" evidence="7">
    <location>
        <begin position="31"/>
        <end position="59"/>
    </location>
</feature>
<evidence type="ECO:0000256" key="5">
    <source>
        <dbReference type="PROSITE-ProRule" id="PRU00042"/>
    </source>
</evidence>
<evidence type="ECO:0000256" key="1">
    <source>
        <dbReference type="ARBA" id="ARBA00022723"/>
    </source>
</evidence>
<accession>A0ABQ8F394</accession>
<feature type="domain" description="C2H2-type" evidence="7">
    <location>
        <begin position="69"/>
        <end position="94"/>
    </location>
</feature>
<dbReference type="InterPro" id="IPR013087">
    <property type="entry name" value="Znf_C2H2_type"/>
</dbReference>
<gene>
    <name evidence="8" type="ORF">BASA50_009814</name>
</gene>
<dbReference type="InterPro" id="IPR036236">
    <property type="entry name" value="Znf_C2H2_sf"/>
</dbReference>
<sequence length="309" mass="34373">MVKTARIPPELEAAIGVYGEYHPLQNKDRPFHCTHCTRSYRKLSGLIGHHQAIHVTTSETDTEADAKPFQCTIDHCGKSYLNAGGLAYHLENGHFVGVFSDTLVKKPNSRTKRQPPMEDTSRRMLTCPHAGCCKRYKTVNGLAYHLKKGKFSGHPTSSHDINAEDALLESLMANKRAANTAQSRDGNGCDIKNERHATMDWDETTNDIHRISGDTPQDTSSHPLLANRSKRRVNSRPLYNPDFDEEQKTHDDILAFLQSMVQQRSPASFCVESTITAAAVSKCNTKGEKSSLENIELPSSSKKIQRNGS</sequence>
<name>A0ABQ8F394_9FUNG</name>
<feature type="compositionally biased region" description="Polar residues" evidence="6">
    <location>
        <begin position="297"/>
        <end position="309"/>
    </location>
</feature>